<proteinExistence type="predicted"/>
<dbReference type="GO" id="GO:0000171">
    <property type="term" value="F:ribonuclease MRP activity"/>
    <property type="evidence" value="ECO:0007669"/>
    <property type="project" value="TreeGrafter"/>
</dbReference>
<dbReference type="PANTHER" id="PTHR28173">
    <property type="entry name" value="RIBONUCLEASES P/MRP PROTEIN SUBUNIT POP8"/>
    <property type="match status" value="1"/>
</dbReference>
<dbReference type="InterPro" id="IPR049128">
    <property type="entry name" value="Pop8-like_dom"/>
</dbReference>
<evidence type="ECO:0000313" key="2">
    <source>
        <dbReference type="EMBL" id="RPB08031.1"/>
    </source>
</evidence>
<dbReference type="PANTHER" id="PTHR28173:SF1">
    <property type="entry name" value="RIBONUCLEASES P_MRP PROTEIN SUBUNIT POP8"/>
    <property type="match status" value="1"/>
</dbReference>
<accession>A0A3N4KI35</accession>
<dbReference type="OrthoDB" id="5530243at2759"/>
<sequence length="138" mass="15332">MEEPSVTPPKTQKAEPPVQITIKNPEWGYARLKMIYDPPYTAESPSYPPDILTWRATLTMCLTQFFGLMGSAIHIDILYLENDEAWLRLPKNDTTMFAAAVSGYVGIIEGKNVGFKTLGMGDFLMGVLGKGEEDALWA</sequence>
<dbReference type="Proteomes" id="UP000277580">
    <property type="component" value="Unassembled WGS sequence"/>
</dbReference>
<dbReference type="GO" id="GO:0008033">
    <property type="term" value="P:tRNA processing"/>
    <property type="evidence" value="ECO:0007669"/>
    <property type="project" value="InterPro"/>
</dbReference>
<dbReference type="EMBL" id="ML119170">
    <property type="protein sequence ID" value="RPB08031.1"/>
    <property type="molecule type" value="Genomic_DNA"/>
</dbReference>
<protein>
    <recommendedName>
        <fullName evidence="1">Ribonucleases P/MRP subunit Pop8-like domain-containing protein</fullName>
    </recommendedName>
</protein>
<organism evidence="2 3">
    <name type="scientific">Morchella conica CCBAS932</name>
    <dbReference type="NCBI Taxonomy" id="1392247"/>
    <lineage>
        <taxon>Eukaryota</taxon>
        <taxon>Fungi</taxon>
        <taxon>Dikarya</taxon>
        <taxon>Ascomycota</taxon>
        <taxon>Pezizomycotina</taxon>
        <taxon>Pezizomycetes</taxon>
        <taxon>Pezizales</taxon>
        <taxon>Morchellaceae</taxon>
        <taxon>Morchella</taxon>
    </lineage>
</organism>
<dbReference type="InParanoid" id="A0A3N4KI35"/>
<dbReference type="GO" id="GO:0000172">
    <property type="term" value="C:ribonuclease MRP complex"/>
    <property type="evidence" value="ECO:0007669"/>
    <property type="project" value="InterPro"/>
</dbReference>
<feature type="domain" description="Ribonucleases P/MRP subunit Pop8-like" evidence="1">
    <location>
        <begin position="26"/>
        <end position="104"/>
    </location>
</feature>
<dbReference type="InterPro" id="IPR020347">
    <property type="entry name" value="Pop8"/>
</dbReference>
<name>A0A3N4KI35_9PEZI</name>
<dbReference type="GO" id="GO:0005655">
    <property type="term" value="C:nucleolar ribonuclease P complex"/>
    <property type="evidence" value="ECO:0007669"/>
    <property type="project" value="InterPro"/>
</dbReference>
<dbReference type="GO" id="GO:0004526">
    <property type="term" value="F:ribonuclease P activity"/>
    <property type="evidence" value="ECO:0007669"/>
    <property type="project" value="TreeGrafter"/>
</dbReference>
<dbReference type="FunCoup" id="A0A3N4KI35">
    <property type="interactions" value="89"/>
</dbReference>
<dbReference type="AlphaFoldDB" id="A0A3N4KI35"/>
<dbReference type="Pfam" id="PF20976">
    <property type="entry name" value="Pop8"/>
    <property type="match status" value="1"/>
</dbReference>
<keyword evidence="3" id="KW-1185">Reference proteome</keyword>
<dbReference type="STRING" id="1392247.A0A3N4KI35"/>
<dbReference type="GO" id="GO:0034965">
    <property type="term" value="P:intronic box C/D snoRNA processing"/>
    <property type="evidence" value="ECO:0007669"/>
    <property type="project" value="TreeGrafter"/>
</dbReference>
<dbReference type="GO" id="GO:0000294">
    <property type="term" value="P:nuclear-transcribed mRNA catabolic process, RNase MRP-dependent"/>
    <property type="evidence" value="ECO:0007669"/>
    <property type="project" value="TreeGrafter"/>
</dbReference>
<evidence type="ECO:0000313" key="3">
    <source>
        <dbReference type="Proteomes" id="UP000277580"/>
    </source>
</evidence>
<gene>
    <name evidence="2" type="ORF">P167DRAFT_578704</name>
</gene>
<evidence type="ECO:0000259" key="1">
    <source>
        <dbReference type="Pfam" id="PF20976"/>
    </source>
</evidence>
<reference evidence="2 3" key="1">
    <citation type="journal article" date="2018" name="Nat. Ecol. Evol.">
        <title>Pezizomycetes genomes reveal the molecular basis of ectomycorrhizal truffle lifestyle.</title>
        <authorList>
            <person name="Murat C."/>
            <person name="Payen T."/>
            <person name="Noel B."/>
            <person name="Kuo A."/>
            <person name="Morin E."/>
            <person name="Chen J."/>
            <person name="Kohler A."/>
            <person name="Krizsan K."/>
            <person name="Balestrini R."/>
            <person name="Da Silva C."/>
            <person name="Montanini B."/>
            <person name="Hainaut M."/>
            <person name="Levati E."/>
            <person name="Barry K.W."/>
            <person name="Belfiori B."/>
            <person name="Cichocki N."/>
            <person name="Clum A."/>
            <person name="Dockter R.B."/>
            <person name="Fauchery L."/>
            <person name="Guy J."/>
            <person name="Iotti M."/>
            <person name="Le Tacon F."/>
            <person name="Lindquist E.A."/>
            <person name="Lipzen A."/>
            <person name="Malagnac F."/>
            <person name="Mello A."/>
            <person name="Molinier V."/>
            <person name="Miyauchi S."/>
            <person name="Poulain J."/>
            <person name="Riccioni C."/>
            <person name="Rubini A."/>
            <person name="Sitrit Y."/>
            <person name="Splivallo R."/>
            <person name="Traeger S."/>
            <person name="Wang M."/>
            <person name="Zifcakova L."/>
            <person name="Wipf D."/>
            <person name="Zambonelli A."/>
            <person name="Paolocci F."/>
            <person name="Nowrousian M."/>
            <person name="Ottonello S."/>
            <person name="Baldrian P."/>
            <person name="Spatafora J.W."/>
            <person name="Henrissat B."/>
            <person name="Nagy L.G."/>
            <person name="Aury J.M."/>
            <person name="Wincker P."/>
            <person name="Grigoriev I.V."/>
            <person name="Bonfante P."/>
            <person name="Martin F.M."/>
        </authorList>
    </citation>
    <scope>NUCLEOTIDE SEQUENCE [LARGE SCALE GENOMIC DNA]</scope>
    <source>
        <strain evidence="2 3">CCBAS932</strain>
    </source>
</reference>